<evidence type="ECO:0000313" key="4">
    <source>
        <dbReference type="Proteomes" id="UP000236728"/>
    </source>
</evidence>
<accession>A0A1H6B0N0</accession>
<reference evidence="3 4" key="1">
    <citation type="submission" date="2016-10" db="EMBL/GenBank/DDBJ databases">
        <authorList>
            <person name="de Groot N.N."/>
        </authorList>
    </citation>
    <scope>NUCLEOTIDE SEQUENCE [LARGE SCALE GENOMIC DNA]</scope>
    <source>
        <strain evidence="3 4">DSM 22489</strain>
    </source>
</reference>
<evidence type="ECO:0000256" key="1">
    <source>
        <dbReference type="SAM" id="MobiDB-lite"/>
    </source>
</evidence>
<dbReference type="EMBL" id="FNVA01000006">
    <property type="protein sequence ID" value="SEG53865.1"/>
    <property type="molecule type" value="Genomic_DNA"/>
</dbReference>
<feature type="chain" id="PRO_5009293201" evidence="2">
    <location>
        <begin position="21"/>
        <end position="327"/>
    </location>
</feature>
<feature type="signal peptide" evidence="2">
    <location>
        <begin position="1"/>
        <end position="20"/>
    </location>
</feature>
<proteinExistence type="predicted"/>
<keyword evidence="4" id="KW-1185">Reference proteome</keyword>
<evidence type="ECO:0000256" key="2">
    <source>
        <dbReference type="SAM" id="SignalP"/>
    </source>
</evidence>
<protein>
    <submittedName>
        <fullName evidence="3">Uncharacterized protein</fullName>
    </submittedName>
</protein>
<dbReference type="AlphaFoldDB" id="A0A1H6B0N0"/>
<organism evidence="3 4">
    <name type="scientific">Bryocella elongata</name>
    <dbReference type="NCBI Taxonomy" id="863522"/>
    <lineage>
        <taxon>Bacteria</taxon>
        <taxon>Pseudomonadati</taxon>
        <taxon>Acidobacteriota</taxon>
        <taxon>Terriglobia</taxon>
        <taxon>Terriglobales</taxon>
        <taxon>Acidobacteriaceae</taxon>
        <taxon>Bryocella</taxon>
    </lineage>
</organism>
<keyword evidence="2" id="KW-0732">Signal</keyword>
<dbReference type="Proteomes" id="UP000236728">
    <property type="component" value="Unassembled WGS sequence"/>
</dbReference>
<feature type="region of interest" description="Disordered" evidence="1">
    <location>
        <begin position="61"/>
        <end position="86"/>
    </location>
</feature>
<sequence length="327" mass="35587">MFRILCFALVPFASATMVRASVTDTLGALSDAPSTVVYPALGYSSSNDLPPIPVNPFAEFADGSADDDQDQMPAQPVTPGAHRDEHEKCVADPGVEVDKNCKPIPLERSQPHRILGFMPNFRTVSAGAVVHPPGWAYNFKVATRQAFDYSSFIFLGLTSITAEGMNSHPALGKGADGFYAYTWRGFLDKTDGTYLSAWFLPSLLHEDTRYYPLGAGHSIPIRALYVISRQGVARTYSGRNTPNIAGLGGKVLTQLISREYYPAGATSFSVLATKFGYSAMRDVAFSSIREFYPDIAAHYIRKHREKVAAMAAHDAQAAGVPQTPEHE</sequence>
<evidence type="ECO:0000313" key="3">
    <source>
        <dbReference type="EMBL" id="SEG53865.1"/>
    </source>
</evidence>
<name>A0A1H6B0N0_9BACT</name>
<gene>
    <name evidence="3" type="ORF">SAMN05421819_3386</name>
</gene>